<evidence type="ECO:0000256" key="2">
    <source>
        <dbReference type="ARBA" id="ARBA00012438"/>
    </source>
</evidence>
<keyword evidence="9" id="KW-0812">Transmembrane</keyword>
<feature type="transmembrane region" description="Helical" evidence="9">
    <location>
        <begin position="105"/>
        <end position="135"/>
    </location>
</feature>
<keyword evidence="4" id="KW-0808">Transferase</keyword>
<organism evidence="13 14">
    <name type="scientific">Kutzneria buriramensis</name>
    <dbReference type="NCBI Taxonomy" id="1045776"/>
    <lineage>
        <taxon>Bacteria</taxon>
        <taxon>Bacillati</taxon>
        <taxon>Actinomycetota</taxon>
        <taxon>Actinomycetes</taxon>
        <taxon>Pseudonocardiales</taxon>
        <taxon>Pseudonocardiaceae</taxon>
        <taxon>Kutzneria</taxon>
    </lineage>
</organism>
<keyword evidence="14" id="KW-1185">Reference proteome</keyword>
<sequence>MLGGMLIQARRDFVYLITGLPIALASFAVLAVGVSLGAGTLVIWIGIPLLAAVLGAAQWFAELARRRARAVTGADLPPTSYLQPTGSTFARSVAVLRDPQAWRDVLYGVVSLPLTMFTWIVSLMWTVLAVFGPLYPLYGWVSGPSAGSVNDLLGWHGYVGTAVTNFLLGLVFLATVRPVLRRLVQVQVSLARALLSDEKAALRARTEQLTASRSAAVQAEAQTLRRVERDIHDGPQQRLVRLTMDLEAVRRRLDDNPEAARGLVDEALTQSREALSELRAVSRGIAPPILTDRGLGPALAAAAARCPVDTVVECELPEDVRLPEAVENAAYFVVSEALTNVAKHSRAGKCAVRVTLETDTLWLRVTDDGVGGAHLGKGHGLAGLVDRLAAVDGQLDVHSPAGGPTVLTAEIPVDQ</sequence>
<evidence type="ECO:0000256" key="1">
    <source>
        <dbReference type="ARBA" id="ARBA00000085"/>
    </source>
</evidence>
<dbReference type="EMBL" id="QUNO01000014">
    <property type="protein sequence ID" value="REH38117.1"/>
    <property type="molecule type" value="Genomic_DNA"/>
</dbReference>
<feature type="domain" description="Signal transduction histidine kinase subgroup 3 dimerisation and phosphoacceptor" evidence="11">
    <location>
        <begin position="225"/>
        <end position="288"/>
    </location>
</feature>
<dbReference type="InterPro" id="IPR011712">
    <property type="entry name" value="Sig_transdc_His_kin_sub3_dim/P"/>
</dbReference>
<keyword evidence="9" id="KW-1133">Transmembrane helix</keyword>
<evidence type="ECO:0000256" key="4">
    <source>
        <dbReference type="ARBA" id="ARBA00022679"/>
    </source>
</evidence>
<keyword evidence="8" id="KW-0902">Two-component regulatory system</keyword>
<keyword evidence="6 13" id="KW-0418">Kinase</keyword>
<feature type="domain" description="Histidine kinase/HSP90-like ATPase" evidence="10">
    <location>
        <begin position="327"/>
        <end position="414"/>
    </location>
</feature>
<evidence type="ECO:0000256" key="6">
    <source>
        <dbReference type="ARBA" id="ARBA00022777"/>
    </source>
</evidence>
<feature type="domain" description="Putative sensor" evidence="12">
    <location>
        <begin position="15"/>
        <end position="195"/>
    </location>
</feature>
<dbReference type="GO" id="GO:0046983">
    <property type="term" value="F:protein dimerization activity"/>
    <property type="evidence" value="ECO:0007669"/>
    <property type="project" value="InterPro"/>
</dbReference>
<proteinExistence type="predicted"/>
<evidence type="ECO:0000256" key="8">
    <source>
        <dbReference type="ARBA" id="ARBA00023012"/>
    </source>
</evidence>
<dbReference type="InterPro" id="IPR025828">
    <property type="entry name" value="Put_sensor_dom"/>
</dbReference>
<evidence type="ECO:0000256" key="9">
    <source>
        <dbReference type="SAM" id="Phobius"/>
    </source>
</evidence>
<dbReference type="InterPro" id="IPR003594">
    <property type="entry name" value="HATPase_dom"/>
</dbReference>
<dbReference type="Pfam" id="PF02518">
    <property type="entry name" value="HATPase_c"/>
    <property type="match status" value="1"/>
</dbReference>
<dbReference type="GO" id="GO:0005524">
    <property type="term" value="F:ATP binding"/>
    <property type="evidence" value="ECO:0007669"/>
    <property type="project" value="UniProtKB-KW"/>
</dbReference>
<dbReference type="GO" id="GO:0000155">
    <property type="term" value="F:phosphorelay sensor kinase activity"/>
    <property type="evidence" value="ECO:0007669"/>
    <property type="project" value="InterPro"/>
</dbReference>
<evidence type="ECO:0000313" key="13">
    <source>
        <dbReference type="EMBL" id="REH38117.1"/>
    </source>
</evidence>
<dbReference type="InterPro" id="IPR036890">
    <property type="entry name" value="HATPase_C_sf"/>
</dbReference>
<dbReference type="AlphaFoldDB" id="A0A3E0H4H1"/>
<keyword evidence="9" id="KW-0472">Membrane</keyword>
<evidence type="ECO:0000256" key="7">
    <source>
        <dbReference type="ARBA" id="ARBA00022840"/>
    </source>
</evidence>
<dbReference type="Pfam" id="PF07730">
    <property type="entry name" value="HisKA_3"/>
    <property type="match status" value="1"/>
</dbReference>
<dbReference type="Gene3D" id="1.20.5.1930">
    <property type="match status" value="1"/>
</dbReference>
<dbReference type="EC" id="2.7.13.3" evidence="2"/>
<dbReference type="GO" id="GO:0016020">
    <property type="term" value="C:membrane"/>
    <property type="evidence" value="ECO:0007669"/>
    <property type="project" value="InterPro"/>
</dbReference>
<dbReference type="PANTHER" id="PTHR24421">
    <property type="entry name" value="NITRATE/NITRITE SENSOR PROTEIN NARX-RELATED"/>
    <property type="match status" value="1"/>
</dbReference>
<protein>
    <recommendedName>
        <fullName evidence="2">histidine kinase</fullName>
        <ecNumber evidence="2">2.7.13.3</ecNumber>
    </recommendedName>
</protein>
<dbReference type="OrthoDB" id="5241729at2"/>
<dbReference type="Pfam" id="PF13796">
    <property type="entry name" value="Sensor"/>
    <property type="match status" value="1"/>
</dbReference>
<feature type="transmembrane region" description="Helical" evidence="9">
    <location>
        <begin position="12"/>
        <end position="35"/>
    </location>
</feature>
<evidence type="ECO:0000259" key="10">
    <source>
        <dbReference type="Pfam" id="PF02518"/>
    </source>
</evidence>
<keyword evidence="3" id="KW-0597">Phosphoprotein</keyword>
<name>A0A3E0H4H1_9PSEU</name>
<reference evidence="13 14" key="1">
    <citation type="submission" date="2018-08" db="EMBL/GenBank/DDBJ databases">
        <title>Genomic Encyclopedia of Archaeal and Bacterial Type Strains, Phase II (KMG-II): from individual species to whole genera.</title>
        <authorList>
            <person name="Goeker M."/>
        </authorList>
    </citation>
    <scope>NUCLEOTIDE SEQUENCE [LARGE SCALE GENOMIC DNA]</scope>
    <source>
        <strain evidence="13 14">DSM 45791</strain>
    </source>
</reference>
<feature type="transmembrane region" description="Helical" evidence="9">
    <location>
        <begin position="155"/>
        <end position="176"/>
    </location>
</feature>
<dbReference type="SUPFAM" id="SSF55874">
    <property type="entry name" value="ATPase domain of HSP90 chaperone/DNA topoisomerase II/histidine kinase"/>
    <property type="match status" value="1"/>
</dbReference>
<keyword evidence="7" id="KW-0067">ATP-binding</keyword>
<dbReference type="InterPro" id="IPR050482">
    <property type="entry name" value="Sensor_HK_TwoCompSys"/>
</dbReference>
<gene>
    <name evidence="13" type="ORF">BCF44_114142</name>
</gene>
<evidence type="ECO:0000259" key="12">
    <source>
        <dbReference type="Pfam" id="PF13796"/>
    </source>
</evidence>
<comment type="caution">
    <text evidence="13">The sequence shown here is derived from an EMBL/GenBank/DDBJ whole genome shotgun (WGS) entry which is preliminary data.</text>
</comment>
<dbReference type="CDD" id="cd16917">
    <property type="entry name" value="HATPase_UhpB-NarQ-NarX-like"/>
    <property type="match status" value="1"/>
</dbReference>
<comment type="catalytic activity">
    <reaction evidence="1">
        <text>ATP + protein L-histidine = ADP + protein N-phospho-L-histidine.</text>
        <dbReference type="EC" id="2.7.13.3"/>
    </reaction>
</comment>
<evidence type="ECO:0000259" key="11">
    <source>
        <dbReference type="Pfam" id="PF07730"/>
    </source>
</evidence>
<dbReference type="Proteomes" id="UP000256269">
    <property type="component" value="Unassembled WGS sequence"/>
</dbReference>
<evidence type="ECO:0000256" key="3">
    <source>
        <dbReference type="ARBA" id="ARBA00022553"/>
    </source>
</evidence>
<feature type="transmembrane region" description="Helical" evidence="9">
    <location>
        <begin position="41"/>
        <end position="61"/>
    </location>
</feature>
<evidence type="ECO:0000256" key="5">
    <source>
        <dbReference type="ARBA" id="ARBA00022741"/>
    </source>
</evidence>
<dbReference type="Gene3D" id="3.30.565.10">
    <property type="entry name" value="Histidine kinase-like ATPase, C-terminal domain"/>
    <property type="match status" value="1"/>
</dbReference>
<accession>A0A3E0H4H1</accession>
<dbReference type="PANTHER" id="PTHR24421:SF10">
    <property type="entry name" value="NITRATE_NITRITE SENSOR PROTEIN NARQ"/>
    <property type="match status" value="1"/>
</dbReference>
<evidence type="ECO:0000313" key="14">
    <source>
        <dbReference type="Proteomes" id="UP000256269"/>
    </source>
</evidence>
<keyword evidence="5" id="KW-0547">Nucleotide-binding</keyword>